<evidence type="ECO:0000313" key="1">
    <source>
        <dbReference type="EMBL" id="NRT20043.1"/>
    </source>
</evidence>
<dbReference type="RefSeq" id="WP_217425779.1">
    <property type="nucleotide sequence ID" value="NZ_JABSNP010000013.1"/>
</dbReference>
<dbReference type="InterPro" id="IPR010106">
    <property type="entry name" value="RpnA"/>
</dbReference>
<organism evidence="1 2">
    <name type="scientific">Hymenobacter caeli</name>
    <dbReference type="NCBI Taxonomy" id="2735894"/>
    <lineage>
        <taxon>Bacteria</taxon>
        <taxon>Pseudomonadati</taxon>
        <taxon>Bacteroidota</taxon>
        <taxon>Cytophagia</taxon>
        <taxon>Cytophagales</taxon>
        <taxon>Hymenobacteraceae</taxon>
        <taxon>Hymenobacter</taxon>
    </lineage>
</organism>
<evidence type="ECO:0000313" key="2">
    <source>
        <dbReference type="Proteomes" id="UP000779507"/>
    </source>
</evidence>
<reference evidence="1 2" key="1">
    <citation type="submission" date="2020-05" db="EMBL/GenBank/DDBJ databases">
        <title>Genomic Encyclopedia of Type Strains, Phase IV (KMG-V): Genome sequencing to study the core and pangenomes of soil and plant-associated prokaryotes.</title>
        <authorList>
            <person name="Whitman W."/>
        </authorList>
    </citation>
    <scope>NUCLEOTIDE SEQUENCE [LARGE SCALE GENOMIC DNA]</scope>
    <source>
        <strain evidence="1 2">9A</strain>
    </source>
</reference>
<dbReference type="Proteomes" id="UP000779507">
    <property type="component" value="Unassembled WGS sequence"/>
</dbReference>
<dbReference type="PANTHER" id="PTHR41317:SF1">
    <property type="entry name" value="PD-(D_E)XK NUCLEASE FAMILY TRANSPOSASE"/>
    <property type="match status" value="1"/>
</dbReference>
<dbReference type="NCBIfam" id="TIGR01784">
    <property type="entry name" value="T_den_put_tspse"/>
    <property type="match status" value="1"/>
</dbReference>
<protein>
    <submittedName>
        <fullName evidence="1">Transposase/invertase (TIGR01784 family)</fullName>
    </submittedName>
</protein>
<keyword evidence="2" id="KW-1185">Reference proteome</keyword>
<sequence>MARPPMRYLDPKNDLTFKKVFGQHPHLLRSFLNALLPLDEGQVIESLEYLPAELVPVVPLFKHTIVDVRCRDNHGRQFIVEMQMLWTDSFKSRVLFNASKAYVSQLGRGRQYEGLQPVYALSLVDQIFEPASSEFYHHYRFVHSTEPERRLEGLELIFVELPKFRPDNLLAKRMQVLWMRYLTEIRDQTEQIPPELLAQPELEEAVEYLRESAFTRDELAGYDRYWDSISSERTLLAAAIREGQAQGKAEGLAEGLARGKREGLLEQARRMKARGFDAAAISEITGLSDAEIQTL</sequence>
<accession>A0ABX2FT72</accession>
<name>A0ABX2FT72_9BACT</name>
<dbReference type="Pfam" id="PF12784">
    <property type="entry name" value="PDDEXK_2"/>
    <property type="match status" value="1"/>
</dbReference>
<gene>
    <name evidence="1" type="ORF">HNP98_002881</name>
</gene>
<comment type="caution">
    <text evidence="1">The sequence shown here is derived from an EMBL/GenBank/DDBJ whole genome shotgun (WGS) entry which is preliminary data.</text>
</comment>
<dbReference type="PANTHER" id="PTHR41317">
    <property type="entry name" value="PD-(D_E)XK NUCLEASE FAMILY TRANSPOSASE"/>
    <property type="match status" value="1"/>
</dbReference>
<dbReference type="EMBL" id="JABSNP010000013">
    <property type="protein sequence ID" value="NRT20043.1"/>
    <property type="molecule type" value="Genomic_DNA"/>
</dbReference>
<proteinExistence type="predicted"/>